<protein>
    <recommendedName>
        <fullName evidence="2">JAB1/MPN/MOV34 metalloenzyme domain-containing protein</fullName>
    </recommendedName>
</protein>
<dbReference type="Proteomes" id="UP000464657">
    <property type="component" value="Chromosome"/>
</dbReference>
<dbReference type="InterPro" id="IPR000555">
    <property type="entry name" value="JAMM/MPN+_dom"/>
</dbReference>
<evidence type="ECO:0000259" key="2">
    <source>
        <dbReference type="Pfam" id="PF01398"/>
    </source>
</evidence>
<proteinExistence type="predicted"/>
<dbReference type="OrthoDB" id="1488739at2"/>
<keyword evidence="1" id="KW-1133">Transmembrane helix</keyword>
<gene>
    <name evidence="3" type="ORF">IMCC3317_17830</name>
</gene>
<sequence>MDEVEKSISEVKLFFDLHDRINYLEERKYKNKYIIDFEIDIKSYISENELEDHFAFELEISHTKAKVSYEIFVKKGPNIPFHPHFKTNNIPLVNQRVQWVDYKGEKGTIVAYVKRMILSLAYNRDFIKSEKGVNKKALNWYLKGFQSGNSEFPTDNFLNNPNQVANLVHKRDQKKFVLDSKNEQELVSGKKIKIKKKFDIVEDESFKLGKRTLEHYNFNIDEDIISQNEHLKSDSHFYITQKAREQIWNHISWGNHNTKNNKIEQGGILLGQVFFDEEREVQFGIVEEVVVGRNTNGSSVYLEMSHETWSQMLIDADKIIDDQEKGTIQIIGWYHTHPNGLDVFMSGTDMNTQQRFFNQDWHYAIVINPHKQIWKAFVGKEALECKGFILKDDKLNIPASAIQITKNNSKKKDLIILILTVLLMVTTLYGIFQMIQNGKVMKNRESSNKELNQENTGTSVFKCAYHLEEFQNNKTDSLKLESNIINQESTPIDFLEKNE</sequence>
<name>A0A7L4ZIR3_9FLAO</name>
<keyword evidence="1" id="KW-0472">Membrane</keyword>
<dbReference type="KEGG" id="kan:IMCC3317_17830"/>
<organism evidence="3 4">
    <name type="scientific">Kordia antarctica</name>
    <dbReference type="NCBI Taxonomy" id="1218801"/>
    <lineage>
        <taxon>Bacteria</taxon>
        <taxon>Pseudomonadati</taxon>
        <taxon>Bacteroidota</taxon>
        <taxon>Flavobacteriia</taxon>
        <taxon>Flavobacteriales</taxon>
        <taxon>Flavobacteriaceae</taxon>
        <taxon>Kordia</taxon>
    </lineage>
</organism>
<dbReference type="Gene3D" id="3.40.140.10">
    <property type="entry name" value="Cytidine Deaminase, domain 2"/>
    <property type="match status" value="1"/>
</dbReference>
<evidence type="ECO:0000313" key="4">
    <source>
        <dbReference type="Proteomes" id="UP000464657"/>
    </source>
</evidence>
<keyword evidence="4" id="KW-1185">Reference proteome</keyword>
<dbReference type="RefSeq" id="WP_160129127.1">
    <property type="nucleotide sequence ID" value="NZ_CP019288.1"/>
</dbReference>
<keyword evidence="1" id="KW-0812">Transmembrane</keyword>
<dbReference type="GO" id="GO:0008237">
    <property type="term" value="F:metallopeptidase activity"/>
    <property type="evidence" value="ECO:0007669"/>
    <property type="project" value="InterPro"/>
</dbReference>
<evidence type="ECO:0000313" key="3">
    <source>
        <dbReference type="EMBL" id="QHI36420.1"/>
    </source>
</evidence>
<dbReference type="Pfam" id="PF01398">
    <property type="entry name" value="JAB"/>
    <property type="match status" value="1"/>
</dbReference>
<dbReference type="SUPFAM" id="SSF102712">
    <property type="entry name" value="JAB1/MPN domain"/>
    <property type="match status" value="1"/>
</dbReference>
<accession>A0A7L4ZIR3</accession>
<feature type="transmembrane region" description="Helical" evidence="1">
    <location>
        <begin position="414"/>
        <end position="432"/>
    </location>
</feature>
<feature type="domain" description="JAB1/MPN/MOV34 metalloenzyme" evidence="2">
    <location>
        <begin position="245"/>
        <end position="356"/>
    </location>
</feature>
<dbReference type="AlphaFoldDB" id="A0A7L4ZIR3"/>
<reference evidence="3 4" key="1">
    <citation type="journal article" date="2013" name="Int. J. Syst. Evol. Microbiol.">
        <title>Kordia antarctica sp. nov., isolated from Antarctic seawater.</title>
        <authorList>
            <person name="Baek K."/>
            <person name="Choi A."/>
            <person name="Kang I."/>
            <person name="Lee K."/>
            <person name="Cho J.C."/>
        </authorList>
    </citation>
    <scope>NUCLEOTIDE SEQUENCE [LARGE SCALE GENOMIC DNA]</scope>
    <source>
        <strain evidence="3 4">IMCC3317</strain>
    </source>
</reference>
<dbReference type="EMBL" id="CP019288">
    <property type="protein sequence ID" value="QHI36420.1"/>
    <property type="molecule type" value="Genomic_DNA"/>
</dbReference>
<evidence type="ECO:0000256" key="1">
    <source>
        <dbReference type="SAM" id="Phobius"/>
    </source>
</evidence>